<evidence type="ECO:0000256" key="2">
    <source>
        <dbReference type="ARBA" id="ARBA00006524"/>
    </source>
</evidence>
<dbReference type="InterPro" id="IPR019398">
    <property type="entry name" value="Pre-rRNA_process_TSR2"/>
</dbReference>
<keyword evidence="4" id="KW-0698">rRNA processing</keyword>
<feature type="region of interest" description="Disordered" evidence="5">
    <location>
        <begin position="114"/>
        <end position="168"/>
    </location>
</feature>
<dbReference type="STRING" id="51028.A0A0N4UXW9"/>
<evidence type="ECO:0000313" key="7">
    <source>
        <dbReference type="Proteomes" id="UP000274131"/>
    </source>
</evidence>
<sequence length="168" mass="19308">MDERWRSCVSRLLKSWTGYQLGINMQSGGPETSAKAQWFLEELSNFVLNEQDLGEDELADWMNQILFNDFDLVLEDDSTDWIAQSLLNCRKWLISDESRLNNFLHSLPSEDAVQQAASQSKTAISEDSDSDKEMKDEPLTESTPQKTRAQQLRMVTDEDGWTTVLPRK</sequence>
<dbReference type="Pfam" id="PF10273">
    <property type="entry name" value="WGG"/>
    <property type="match status" value="1"/>
</dbReference>
<dbReference type="PANTHER" id="PTHR21250">
    <property type="entry name" value="PRE-RRNA-PROCESSING PROTEIN TSR2 HOMOLOG"/>
    <property type="match status" value="1"/>
</dbReference>
<evidence type="ECO:0000256" key="3">
    <source>
        <dbReference type="ARBA" id="ARBA00017551"/>
    </source>
</evidence>
<comment type="similarity">
    <text evidence="2">Belongs to the TSR2 family.</text>
</comment>
<evidence type="ECO:0000256" key="5">
    <source>
        <dbReference type="SAM" id="MobiDB-lite"/>
    </source>
</evidence>
<organism evidence="8">
    <name type="scientific">Enterobius vermicularis</name>
    <name type="common">Human pinworm</name>
    <dbReference type="NCBI Taxonomy" id="51028"/>
    <lineage>
        <taxon>Eukaryota</taxon>
        <taxon>Metazoa</taxon>
        <taxon>Ecdysozoa</taxon>
        <taxon>Nematoda</taxon>
        <taxon>Chromadorea</taxon>
        <taxon>Rhabditida</taxon>
        <taxon>Spirurina</taxon>
        <taxon>Oxyuridomorpha</taxon>
        <taxon>Oxyuroidea</taxon>
        <taxon>Oxyuridae</taxon>
        <taxon>Enterobius</taxon>
    </lineage>
</organism>
<proteinExistence type="inferred from homology"/>
<keyword evidence="7" id="KW-1185">Reference proteome</keyword>
<name>A0A0N4UXW9_ENTVE</name>
<dbReference type="OrthoDB" id="263560at2759"/>
<feature type="compositionally biased region" description="Polar residues" evidence="5">
    <location>
        <begin position="140"/>
        <end position="150"/>
    </location>
</feature>
<dbReference type="EMBL" id="UXUI01007319">
    <property type="protein sequence ID" value="VDD86967.1"/>
    <property type="molecule type" value="Genomic_DNA"/>
</dbReference>
<evidence type="ECO:0000256" key="4">
    <source>
        <dbReference type="ARBA" id="ARBA00022552"/>
    </source>
</evidence>
<dbReference type="GO" id="GO:0006364">
    <property type="term" value="P:rRNA processing"/>
    <property type="evidence" value="ECO:0007669"/>
    <property type="project" value="UniProtKB-KW"/>
</dbReference>
<dbReference type="Proteomes" id="UP000274131">
    <property type="component" value="Unassembled WGS sequence"/>
</dbReference>
<dbReference type="AlphaFoldDB" id="A0A0N4UXW9"/>
<gene>
    <name evidence="6" type="ORF">EVEC_LOCUS2110</name>
</gene>
<evidence type="ECO:0000313" key="8">
    <source>
        <dbReference type="WBParaSite" id="EVEC_0000240201-mRNA-1"/>
    </source>
</evidence>
<protein>
    <recommendedName>
        <fullName evidence="3">Pre-rRNA-processing protein TSR2 homolog</fullName>
    </recommendedName>
</protein>
<evidence type="ECO:0000256" key="1">
    <source>
        <dbReference type="ARBA" id="ARBA00002210"/>
    </source>
</evidence>
<evidence type="ECO:0000313" key="6">
    <source>
        <dbReference type="EMBL" id="VDD86967.1"/>
    </source>
</evidence>
<reference evidence="6 7" key="2">
    <citation type="submission" date="2018-10" db="EMBL/GenBank/DDBJ databases">
        <authorList>
            <consortium name="Pathogen Informatics"/>
        </authorList>
    </citation>
    <scope>NUCLEOTIDE SEQUENCE [LARGE SCALE GENOMIC DNA]</scope>
</reference>
<dbReference type="WBParaSite" id="EVEC_0000240201-mRNA-1">
    <property type="protein sequence ID" value="EVEC_0000240201-mRNA-1"/>
    <property type="gene ID" value="EVEC_0000240201"/>
</dbReference>
<comment type="function">
    <text evidence="1">May be involved in 20S pre-rRNA processing.</text>
</comment>
<accession>A0A0N4UXW9</accession>
<reference evidence="8" key="1">
    <citation type="submission" date="2017-02" db="UniProtKB">
        <authorList>
            <consortium name="WormBaseParasite"/>
        </authorList>
    </citation>
    <scope>IDENTIFICATION</scope>
</reference>